<dbReference type="RefSeq" id="WP_092653243.1">
    <property type="nucleotide sequence ID" value="NZ_FOHA01000015.1"/>
</dbReference>
<evidence type="ECO:0000256" key="3">
    <source>
        <dbReference type="ARBA" id="ARBA00022597"/>
    </source>
</evidence>
<keyword evidence="4" id="KW-0808">Transferase</keyword>
<dbReference type="Gene3D" id="3.40.50.2300">
    <property type="match status" value="1"/>
</dbReference>
<dbReference type="PANTHER" id="PTHR30505">
    <property type="entry name" value="FRUCTOSE-LIKE PERMEASE"/>
    <property type="match status" value="1"/>
</dbReference>
<protein>
    <submittedName>
        <fullName evidence="8">PTS system IIB component, Fru family</fullName>
    </submittedName>
</protein>
<dbReference type="OrthoDB" id="9782569at2"/>
<dbReference type="NCBIfam" id="TIGR00829">
    <property type="entry name" value="FRU"/>
    <property type="match status" value="1"/>
</dbReference>
<dbReference type="GO" id="GO:0090563">
    <property type="term" value="F:protein-phosphocysteine-sugar phosphotransferase activity"/>
    <property type="evidence" value="ECO:0007669"/>
    <property type="project" value="TreeGrafter"/>
</dbReference>
<evidence type="ECO:0000256" key="5">
    <source>
        <dbReference type="ARBA" id="ARBA00022683"/>
    </source>
</evidence>
<proteinExistence type="predicted"/>
<dbReference type="EMBL" id="FOHA01000015">
    <property type="protein sequence ID" value="SER99319.1"/>
    <property type="molecule type" value="Genomic_DNA"/>
</dbReference>
<keyword evidence="2" id="KW-0597">Phosphoprotein</keyword>
<dbReference type="InterPro" id="IPR036095">
    <property type="entry name" value="PTS_EIIB-like_sf"/>
</dbReference>
<evidence type="ECO:0000256" key="6">
    <source>
        <dbReference type="ARBA" id="ARBA00022777"/>
    </source>
</evidence>
<evidence type="ECO:0000256" key="4">
    <source>
        <dbReference type="ARBA" id="ARBA00022679"/>
    </source>
</evidence>
<dbReference type="SUPFAM" id="SSF52794">
    <property type="entry name" value="PTS system IIB component-like"/>
    <property type="match status" value="1"/>
</dbReference>
<feature type="domain" description="PTS EIIB type-2" evidence="7">
    <location>
        <begin position="3"/>
        <end position="99"/>
    </location>
</feature>
<name>A0A1H9TQN6_9LACT</name>
<dbReference type="InterPro" id="IPR003353">
    <property type="entry name" value="PTS_IIB_fruc"/>
</dbReference>
<evidence type="ECO:0000313" key="9">
    <source>
        <dbReference type="Proteomes" id="UP000198948"/>
    </source>
</evidence>
<dbReference type="CDD" id="cd05569">
    <property type="entry name" value="PTS_IIB_fructose"/>
    <property type="match status" value="1"/>
</dbReference>
<evidence type="ECO:0000256" key="2">
    <source>
        <dbReference type="ARBA" id="ARBA00022553"/>
    </source>
</evidence>
<dbReference type="GO" id="GO:0022877">
    <property type="term" value="F:protein-N(PI)-phosphohistidine-fructose phosphotransferase system transporter activity"/>
    <property type="evidence" value="ECO:0007669"/>
    <property type="project" value="InterPro"/>
</dbReference>
<dbReference type="GO" id="GO:0005886">
    <property type="term" value="C:plasma membrane"/>
    <property type="evidence" value="ECO:0007669"/>
    <property type="project" value="TreeGrafter"/>
</dbReference>
<dbReference type="PANTHER" id="PTHR30505:SF0">
    <property type="entry name" value="FRUCTOSE-LIKE PTS SYSTEM EIIBC COMPONENT-RELATED"/>
    <property type="match status" value="1"/>
</dbReference>
<dbReference type="STRING" id="142588.SAMN04488559_11560"/>
<dbReference type="InterPro" id="IPR003501">
    <property type="entry name" value="PTS_EIIB_2/3"/>
</dbReference>
<evidence type="ECO:0000313" key="8">
    <source>
        <dbReference type="EMBL" id="SER99319.1"/>
    </source>
</evidence>
<dbReference type="GO" id="GO:0009401">
    <property type="term" value="P:phosphoenolpyruvate-dependent sugar phosphotransferase system"/>
    <property type="evidence" value="ECO:0007669"/>
    <property type="project" value="UniProtKB-KW"/>
</dbReference>
<reference evidence="8 9" key="1">
    <citation type="submission" date="2016-10" db="EMBL/GenBank/DDBJ databases">
        <authorList>
            <person name="de Groot N.N."/>
        </authorList>
    </citation>
    <scope>NUCLEOTIDE SEQUENCE [LARGE SCALE GENOMIC DNA]</scope>
    <source>
        <strain evidence="8 9">DSM 13760</strain>
    </source>
</reference>
<sequence>MTKKIIGVAACPAGIAHTYLVAEAIENAAKKLGFECKVETQGSIGIEDRLTAEEIENADLIVFSVGVAVRDNERFEGYEEKSIKVPLHQTIESIDQIMADYFNK</sequence>
<keyword evidence="9" id="KW-1185">Reference proteome</keyword>
<dbReference type="InterPro" id="IPR013011">
    <property type="entry name" value="PTS_EIIB_2"/>
</dbReference>
<dbReference type="Pfam" id="PF02302">
    <property type="entry name" value="PTS_IIB"/>
    <property type="match status" value="1"/>
</dbReference>
<dbReference type="InterPro" id="IPR050864">
    <property type="entry name" value="Bacterial_PTS_Sugar_Transport"/>
</dbReference>
<dbReference type="Proteomes" id="UP000198948">
    <property type="component" value="Unassembled WGS sequence"/>
</dbReference>
<evidence type="ECO:0000256" key="1">
    <source>
        <dbReference type="ARBA" id="ARBA00022448"/>
    </source>
</evidence>
<dbReference type="AlphaFoldDB" id="A0A1H9TQN6"/>
<organism evidence="8 9">
    <name type="scientific">Isobaculum melis</name>
    <dbReference type="NCBI Taxonomy" id="142588"/>
    <lineage>
        <taxon>Bacteria</taxon>
        <taxon>Bacillati</taxon>
        <taxon>Bacillota</taxon>
        <taxon>Bacilli</taxon>
        <taxon>Lactobacillales</taxon>
        <taxon>Carnobacteriaceae</taxon>
        <taxon>Isobaculum</taxon>
    </lineage>
</organism>
<dbReference type="GO" id="GO:0016301">
    <property type="term" value="F:kinase activity"/>
    <property type="evidence" value="ECO:0007669"/>
    <property type="project" value="UniProtKB-KW"/>
</dbReference>
<dbReference type="PROSITE" id="PS51099">
    <property type="entry name" value="PTS_EIIB_TYPE_2"/>
    <property type="match status" value="1"/>
</dbReference>
<evidence type="ECO:0000259" key="7">
    <source>
        <dbReference type="PROSITE" id="PS51099"/>
    </source>
</evidence>
<gene>
    <name evidence="8" type="ORF">SAMN04488559_11560</name>
</gene>
<accession>A0A1H9TQN6</accession>
<keyword evidence="5" id="KW-0598">Phosphotransferase system</keyword>
<keyword evidence="6" id="KW-0418">Kinase</keyword>
<keyword evidence="1" id="KW-0813">Transport</keyword>
<keyword evidence="3" id="KW-0762">Sugar transport</keyword>